<gene>
    <name evidence="1" type="ORF">CN585_09155</name>
</gene>
<sequence length="67" mass="7193">MQWLRCPLSGVSVFVWSNGSGTVGEHKELTTPQAQYPLDSSKTCVLGVPTDEGVPFLIKGGCGIRKE</sequence>
<dbReference type="AlphaFoldDB" id="A0A2A8HHI9"/>
<dbReference type="Proteomes" id="UP000220841">
    <property type="component" value="Unassembled WGS sequence"/>
</dbReference>
<dbReference type="EMBL" id="NUBY01000034">
    <property type="protein sequence ID" value="PEQ08468.1"/>
    <property type="molecule type" value="Genomic_DNA"/>
</dbReference>
<evidence type="ECO:0000313" key="2">
    <source>
        <dbReference type="Proteomes" id="UP000220841"/>
    </source>
</evidence>
<protein>
    <submittedName>
        <fullName evidence="1">Uncharacterized protein</fullName>
    </submittedName>
</protein>
<proteinExistence type="predicted"/>
<name>A0A2A8HHI9_9BACI</name>
<accession>A0A2A8HHI9</accession>
<reference evidence="1 2" key="1">
    <citation type="submission" date="2017-09" db="EMBL/GenBank/DDBJ databases">
        <title>Large-scale bioinformatics analysis of Bacillus genomes uncovers conserved roles of natural products in bacterial physiology.</title>
        <authorList>
            <consortium name="Agbiome Team Llc"/>
            <person name="Bleich R.M."/>
            <person name="Grubbs K.J."/>
            <person name="Santa Maria K.C."/>
            <person name="Allen S.E."/>
            <person name="Farag S."/>
            <person name="Shank E.A."/>
            <person name="Bowers A."/>
        </authorList>
    </citation>
    <scope>NUCLEOTIDE SEQUENCE [LARGE SCALE GENOMIC DNA]</scope>
    <source>
        <strain evidence="1 2">AFS021349</strain>
    </source>
</reference>
<evidence type="ECO:0000313" key="1">
    <source>
        <dbReference type="EMBL" id="PEQ08468.1"/>
    </source>
</evidence>
<comment type="caution">
    <text evidence="1">The sequence shown here is derived from an EMBL/GenBank/DDBJ whole genome shotgun (WGS) entry which is preliminary data.</text>
</comment>
<organism evidence="1 2">
    <name type="scientific">Bacillus toyonensis</name>
    <dbReference type="NCBI Taxonomy" id="155322"/>
    <lineage>
        <taxon>Bacteria</taxon>
        <taxon>Bacillati</taxon>
        <taxon>Bacillota</taxon>
        <taxon>Bacilli</taxon>
        <taxon>Bacillales</taxon>
        <taxon>Bacillaceae</taxon>
        <taxon>Bacillus</taxon>
        <taxon>Bacillus cereus group</taxon>
    </lineage>
</organism>